<sequence length="550" mass="63510">MRFDDILIPKVNKVQLIDKFSSEPNVVGTIHVTTSHVIFKADDSAKEFWIPNGLIKSVERGTLTVLGSLLILRCKHFLELTFLISKDKECQDLYETLLRCSKPVNILDVFAFENRERNGPRKSNEKYRGWDRLNWEVEFSRQGIGSADKRVWKITEFNKSYQYCDTYPEILCVPSAVTTQTLIGSCKFRSKARLPVLTYWHRLNAASISRCAQPLTGFSARCVEDELLMNLIAKTNPSCDKLYLVDTRPRMNAMVNKMQGKGFEDAKKYSNIIFKFFDIENIHVMRSSLQKFLEACQRCQSVTEYYKQLESSGWLRHIKCILECGMFLAKSTSEGISCVVHCSDGWDRTAQTVSLAQIILDPYYRTVRGFQVLIEKDWLGFGHKFDDRCGHVGAFNEEAAKEVSPIFTQFLDAVFQILRQFPSAFEFNERYLITINEHAYSCQYGTFLGNCDKDRKDLNLPMRTQSLWAVMDDWHDDFINPFYEAGKYSFLGKIDFHPSAIVVWRSMYNRFNSGILPKENVQDVAIGTLEHIGVLEANIALLREVRNLFF</sequence>
<dbReference type="InterPro" id="IPR010569">
    <property type="entry name" value="Myotubularin-like_Pase_dom"/>
</dbReference>
<dbReference type="SMART" id="SM00404">
    <property type="entry name" value="PTPc_motif"/>
    <property type="match status" value="1"/>
</dbReference>
<feature type="binding site" evidence="4">
    <location>
        <begin position="281"/>
        <end position="282"/>
    </location>
    <ligand>
        <name>substrate</name>
    </ligand>
</feature>
<evidence type="ECO:0000256" key="4">
    <source>
        <dbReference type="PIRSR" id="PIRSR630564-2"/>
    </source>
</evidence>
<dbReference type="GO" id="GO:0046856">
    <property type="term" value="P:phosphatidylinositol dephosphorylation"/>
    <property type="evidence" value="ECO:0007669"/>
    <property type="project" value="TreeGrafter"/>
</dbReference>
<proteinExistence type="inferred from homology"/>
<dbReference type="GO" id="GO:0106018">
    <property type="term" value="F:phosphatidylinositol-3,5-bisphosphate phosphatase activity"/>
    <property type="evidence" value="ECO:0007669"/>
    <property type="project" value="TreeGrafter"/>
</dbReference>
<dbReference type="InterPro" id="IPR003595">
    <property type="entry name" value="Tyr_Pase_cat"/>
</dbReference>
<evidence type="ECO:0000313" key="7">
    <source>
        <dbReference type="WBParaSite" id="SMUV_0001026601-mRNA-1"/>
    </source>
</evidence>
<dbReference type="GO" id="GO:0004438">
    <property type="term" value="F:phosphatidylinositol-3-phosphate phosphatase activity"/>
    <property type="evidence" value="ECO:0007669"/>
    <property type="project" value="TreeGrafter"/>
</dbReference>
<dbReference type="InterPro" id="IPR016130">
    <property type="entry name" value="Tyr_Pase_AS"/>
</dbReference>
<feature type="active site" description="Phosphocysteine intermediate" evidence="3">
    <location>
        <position position="342"/>
    </location>
</feature>
<dbReference type="PROSITE" id="PS00383">
    <property type="entry name" value="TYR_PHOSPHATASE_1"/>
    <property type="match status" value="1"/>
</dbReference>
<evidence type="ECO:0000259" key="5">
    <source>
        <dbReference type="PROSITE" id="PS51339"/>
    </source>
</evidence>
<comment type="similarity">
    <text evidence="1">Belongs to the protein-tyrosine phosphatase family. Non-receptor class myotubularin subfamily.</text>
</comment>
<dbReference type="Proteomes" id="UP000046393">
    <property type="component" value="Unplaced"/>
</dbReference>
<dbReference type="InterPro" id="IPR030564">
    <property type="entry name" value="Myotubularin"/>
</dbReference>
<evidence type="ECO:0000256" key="1">
    <source>
        <dbReference type="ARBA" id="ARBA00007471"/>
    </source>
</evidence>
<protein>
    <submittedName>
        <fullName evidence="7">Phosphatidylinositol-3-phosphatase</fullName>
    </submittedName>
</protein>
<dbReference type="Pfam" id="PF21098">
    <property type="entry name" value="PH-GRAM_MTMR6-like"/>
    <property type="match status" value="1"/>
</dbReference>
<dbReference type="Gene3D" id="2.30.29.30">
    <property type="entry name" value="Pleckstrin-homology domain (PH domain)/Phosphotyrosine-binding domain (PTB)"/>
    <property type="match status" value="1"/>
</dbReference>
<dbReference type="InterPro" id="IPR048994">
    <property type="entry name" value="PH-GRAM_MTMR6-9"/>
</dbReference>
<dbReference type="PANTHER" id="PTHR10807:SF8">
    <property type="entry name" value="PHOSPHATIDYLINOSITOL-3-PHOSPHATE PHOSPHATASE"/>
    <property type="match status" value="1"/>
</dbReference>
<accession>A0A0N5AZ49</accession>
<keyword evidence="6" id="KW-1185">Reference proteome</keyword>
<keyword evidence="2" id="KW-0443">Lipid metabolism</keyword>
<feature type="binding site" evidence="4">
    <location>
        <begin position="342"/>
        <end position="348"/>
    </location>
    <ligand>
        <name>substrate</name>
    </ligand>
</feature>
<dbReference type="InterPro" id="IPR011993">
    <property type="entry name" value="PH-like_dom_sf"/>
</dbReference>
<dbReference type="SUPFAM" id="SSF52799">
    <property type="entry name" value="(Phosphotyrosine protein) phosphatases II"/>
    <property type="match status" value="1"/>
</dbReference>
<dbReference type="Pfam" id="PF06602">
    <property type="entry name" value="Myotub-related"/>
    <property type="match status" value="1"/>
</dbReference>
<evidence type="ECO:0000256" key="3">
    <source>
        <dbReference type="PIRSR" id="PIRSR630564-1"/>
    </source>
</evidence>
<dbReference type="WBParaSite" id="SMUV_0001026601-mRNA-1">
    <property type="protein sequence ID" value="SMUV_0001026601-mRNA-1"/>
    <property type="gene ID" value="SMUV_0001026601"/>
</dbReference>
<dbReference type="InterPro" id="IPR029021">
    <property type="entry name" value="Prot-tyrosine_phosphatase-like"/>
</dbReference>
<evidence type="ECO:0000256" key="2">
    <source>
        <dbReference type="ARBA" id="ARBA00023098"/>
    </source>
</evidence>
<dbReference type="PANTHER" id="PTHR10807">
    <property type="entry name" value="MYOTUBULARIN-RELATED"/>
    <property type="match status" value="1"/>
</dbReference>
<evidence type="ECO:0000313" key="6">
    <source>
        <dbReference type="Proteomes" id="UP000046393"/>
    </source>
</evidence>
<dbReference type="STRING" id="451379.A0A0N5AZ49"/>
<organism evidence="6 7">
    <name type="scientific">Syphacia muris</name>
    <dbReference type="NCBI Taxonomy" id="451379"/>
    <lineage>
        <taxon>Eukaryota</taxon>
        <taxon>Metazoa</taxon>
        <taxon>Ecdysozoa</taxon>
        <taxon>Nematoda</taxon>
        <taxon>Chromadorea</taxon>
        <taxon>Rhabditida</taxon>
        <taxon>Spirurina</taxon>
        <taxon>Oxyuridomorpha</taxon>
        <taxon>Oxyuroidea</taxon>
        <taxon>Oxyuridae</taxon>
        <taxon>Syphacia</taxon>
    </lineage>
</organism>
<name>A0A0N5AZ49_9BILA</name>
<dbReference type="AlphaFoldDB" id="A0A0N5AZ49"/>
<dbReference type="GO" id="GO:0005737">
    <property type="term" value="C:cytoplasm"/>
    <property type="evidence" value="ECO:0007669"/>
    <property type="project" value="TreeGrafter"/>
</dbReference>
<dbReference type="SUPFAM" id="SSF50729">
    <property type="entry name" value="PH domain-like"/>
    <property type="match status" value="1"/>
</dbReference>
<feature type="domain" description="Myotubularin phosphatase" evidence="5">
    <location>
        <begin position="129"/>
        <end position="508"/>
    </location>
</feature>
<dbReference type="PROSITE" id="PS51339">
    <property type="entry name" value="PPASE_MYOTUBULARIN"/>
    <property type="match status" value="1"/>
</dbReference>
<reference evidence="7" key="1">
    <citation type="submission" date="2017-02" db="UniProtKB">
        <authorList>
            <consortium name="WormBaseParasite"/>
        </authorList>
    </citation>
    <scope>IDENTIFICATION</scope>
</reference>